<sequence>MRIIRALHEGAASFKDSRYTKEADTFGSRFYQYNVKNGYLYDFYDENYKITNSFVTLCYVNLQSLQELPISSTEEQQLMKNMQDIIRNGYLSDDFPFYETRYQYDTKSYSSDHINTVESLLTILELAEVQQQNPASIRYLKEQVKAGTLYGQYTRDGKPTNDIQSTAIYAIAAMIGSELKDRSLYEDSIGRMNEFQVKDESSAFKGGFGDTASKQAYSFDNLMALLAYAY</sequence>
<dbReference type="EMBL" id="BAVZ01000006">
    <property type="protein sequence ID" value="GAF08392.1"/>
    <property type="molecule type" value="Genomic_DNA"/>
</dbReference>
<dbReference type="AlphaFoldDB" id="W7YIV1"/>
<dbReference type="InterPro" id="IPR012341">
    <property type="entry name" value="6hp_glycosidase-like_sf"/>
</dbReference>
<dbReference type="eggNOG" id="COG3405">
    <property type="taxonomic scope" value="Bacteria"/>
</dbReference>
<dbReference type="Gene3D" id="1.50.10.10">
    <property type="match status" value="1"/>
</dbReference>
<protein>
    <submittedName>
        <fullName evidence="1">Uncharacterized protein</fullName>
    </submittedName>
</protein>
<proteinExistence type="predicted"/>
<name>W7YIV1_9BACL</name>
<dbReference type="RefSeq" id="WP_242403796.1">
    <property type="nucleotide sequence ID" value="NZ_BAVZ01000006.1"/>
</dbReference>
<evidence type="ECO:0000313" key="1">
    <source>
        <dbReference type="EMBL" id="GAF08392.1"/>
    </source>
</evidence>
<reference evidence="1 2" key="1">
    <citation type="journal article" date="2014" name="Genome Announc.">
        <title>Draft Genome Sequence of Paenibacillus pini JCM 16418T, Isolated from the Rhizosphere of Pine Tree.</title>
        <authorList>
            <person name="Yuki M."/>
            <person name="Oshima K."/>
            <person name="Suda W."/>
            <person name="Oshida Y."/>
            <person name="Kitamura K."/>
            <person name="Iida Y."/>
            <person name="Hattori M."/>
            <person name="Ohkuma M."/>
        </authorList>
    </citation>
    <scope>NUCLEOTIDE SEQUENCE [LARGE SCALE GENOMIC DNA]</scope>
    <source>
        <strain evidence="1 2">JCM 16418</strain>
    </source>
</reference>
<accession>W7YIV1</accession>
<comment type="caution">
    <text evidence="1">The sequence shown here is derived from an EMBL/GenBank/DDBJ whole genome shotgun (WGS) entry which is preliminary data.</text>
</comment>
<organism evidence="1 2">
    <name type="scientific">Paenibacillus pini JCM 16418</name>
    <dbReference type="NCBI Taxonomy" id="1236976"/>
    <lineage>
        <taxon>Bacteria</taxon>
        <taxon>Bacillati</taxon>
        <taxon>Bacillota</taxon>
        <taxon>Bacilli</taxon>
        <taxon>Bacillales</taxon>
        <taxon>Paenibacillaceae</taxon>
        <taxon>Paenibacillus</taxon>
    </lineage>
</organism>
<dbReference type="STRING" id="1236976.JCM16418_2466"/>
<dbReference type="Proteomes" id="UP000019364">
    <property type="component" value="Unassembled WGS sequence"/>
</dbReference>
<dbReference type="GO" id="GO:0005975">
    <property type="term" value="P:carbohydrate metabolic process"/>
    <property type="evidence" value="ECO:0007669"/>
    <property type="project" value="InterPro"/>
</dbReference>
<gene>
    <name evidence="1" type="ORF">JCM16418_2466</name>
</gene>
<keyword evidence="2" id="KW-1185">Reference proteome</keyword>
<dbReference type="SUPFAM" id="SSF48208">
    <property type="entry name" value="Six-hairpin glycosidases"/>
    <property type="match status" value="1"/>
</dbReference>
<evidence type="ECO:0000313" key="2">
    <source>
        <dbReference type="Proteomes" id="UP000019364"/>
    </source>
</evidence>
<dbReference type="InterPro" id="IPR008928">
    <property type="entry name" value="6-hairpin_glycosidase_sf"/>
</dbReference>